<dbReference type="EMBL" id="LZFO01000021">
    <property type="protein sequence ID" value="OFI05824.1"/>
    <property type="molecule type" value="Genomic_DNA"/>
</dbReference>
<dbReference type="Proteomes" id="UP000175744">
    <property type="component" value="Unassembled WGS sequence"/>
</dbReference>
<name>A0A1E8EYS6_9CLOT</name>
<keyword evidence="1" id="KW-0472">Membrane</keyword>
<evidence type="ECO:0000313" key="3">
    <source>
        <dbReference type="Proteomes" id="UP000175744"/>
    </source>
</evidence>
<dbReference type="Gene3D" id="2.60.320.10">
    <property type="entry name" value="N-utilization substance G protein NusG, insert domain"/>
    <property type="match status" value="1"/>
</dbReference>
<dbReference type="OrthoDB" id="47603at2"/>
<dbReference type="CDD" id="cd09911">
    <property type="entry name" value="Lin0431_like"/>
    <property type="match status" value="1"/>
</dbReference>
<comment type="caution">
    <text evidence="2">The sequence shown here is derived from an EMBL/GenBank/DDBJ whole genome shotgun (WGS) entry which is preliminary data.</text>
</comment>
<sequence>MKKFDLIIIITLIIISGVSFLAYKFYFSKSYENKYAEIYVKGNLYKTVSLEDKNYKEKINIKTDLGENIIEVKHGKIRILESDCHNQICVKEGYIENVGETIACLPHKLLIEIKSHKKSNIDEISY</sequence>
<feature type="transmembrane region" description="Helical" evidence="1">
    <location>
        <begin position="6"/>
        <end position="26"/>
    </location>
</feature>
<reference evidence="2 3" key="1">
    <citation type="submission" date="2016-06" db="EMBL/GenBank/DDBJ databases">
        <title>Genome sequence of Clostridium acetireducens DSM 10703.</title>
        <authorList>
            <person name="Poehlein A."/>
            <person name="Fluechter S."/>
            <person name="Duerre P."/>
            <person name="Daniel R."/>
        </authorList>
    </citation>
    <scope>NUCLEOTIDE SEQUENCE [LARGE SCALE GENOMIC DNA]</scope>
    <source>
        <strain evidence="2 3">DSM 10703</strain>
    </source>
</reference>
<protein>
    <submittedName>
        <fullName evidence="2">Uncharacterized protein</fullName>
    </submittedName>
</protein>
<dbReference type="AlphaFoldDB" id="A0A1E8EYS6"/>
<dbReference type="RefSeq" id="WP_070110496.1">
    <property type="nucleotide sequence ID" value="NZ_LZFO01000021.1"/>
</dbReference>
<dbReference type="PATRIC" id="fig|1121290.3.peg.1505"/>
<proteinExistence type="predicted"/>
<keyword evidence="3" id="KW-1185">Reference proteome</keyword>
<evidence type="ECO:0000256" key="1">
    <source>
        <dbReference type="SAM" id="Phobius"/>
    </source>
</evidence>
<evidence type="ECO:0000313" key="2">
    <source>
        <dbReference type="EMBL" id="OFI05824.1"/>
    </source>
</evidence>
<gene>
    <name evidence="2" type="ORF">CLOACE_15190</name>
</gene>
<organism evidence="2 3">
    <name type="scientific">Clostridium acetireducens DSM 10703</name>
    <dbReference type="NCBI Taxonomy" id="1121290"/>
    <lineage>
        <taxon>Bacteria</taxon>
        <taxon>Bacillati</taxon>
        <taxon>Bacillota</taxon>
        <taxon>Clostridia</taxon>
        <taxon>Eubacteriales</taxon>
        <taxon>Clostridiaceae</taxon>
        <taxon>Clostridium</taxon>
    </lineage>
</organism>
<keyword evidence="1" id="KW-0812">Transmembrane</keyword>
<keyword evidence="1" id="KW-1133">Transmembrane helix</keyword>
<dbReference type="Pfam" id="PF07009">
    <property type="entry name" value="NusG_II"/>
    <property type="match status" value="1"/>
</dbReference>
<accession>A0A1E8EYS6</accession>
<dbReference type="STRING" id="1121290.CLAOCE_15190"/>
<dbReference type="InterPro" id="IPR038690">
    <property type="entry name" value="NusG_2_sf"/>
</dbReference>